<sequence length="70" mass="8515">MLLFHIPEHLMLPRRRKENTVRSALRPNVKRWLLDAHALKIHRHGHPPWNRRLADVHCRVHILQNRVLLM</sequence>
<comment type="caution">
    <text evidence="1">The sequence shown here is derived from an EMBL/GenBank/DDBJ whole genome shotgun (WGS) entry which is preliminary data.</text>
</comment>
<evidence type="ECO:0000313" key="2">
    <source>
        <dbReference type="Proteomes" id="UP000693946"/>
    </source>
</evidence>
<evidence type="ECO:0000313" key="1">
    <source>
        <dbReference type="EMBL" id="KAG7517282.1"/>
    </source>
</evidence>
<proteinExistence type="predicted"/>
<organism evidence="1 2">
    <name type="scientific">Solea senegalensis</name>
    <name type="common">Senegalese sole</name>
    <dbReference type="NCBI Taxonomy" id="28829"/>
    <lineage>
        <taxon>Eukaryota</taxon>
        <taxon>Metazoa</taxon>
        <taxon>Chordata</taxon>
        <taxon>Craniata</taxon>
        <taxon>Vertebrata</taxon>
        <taxon>Euteleostomi</taxon>
        <taxon>Actinopterygii</taxon>
        <taxon>Neopterygii</taxon>
        <taxon>Teleostei</taxon>
        <taxon>Neoteleostei</taxon>
        <taxon>Acanthomorphata</taxon>
        <taxon>Carangaria</taxon>
        <taxon>Pleuronectiformes</taxon>
        <taxon>Pleuronectoidei</taxon>
        <taxon>Soleidae</taxon>
        <taxon>Solea</taxon>
    </lineage>
</organism>
<dbReference type="AlphaFoldDB" id="A0AAV6SJQ6"/>
<dbReference type="EMBL" id="JAGKHQ010000004">
    <property type="protein sequence ID" value="KAG7517282.1"/>
    <property type="molecule type" value="Genomic_DNA"/>
</dbReference>
<accession>A0AAV6SJQ6</accession>
<dbReference type="Proteomes" id="UP000693946">
    <property type="component" value="Linkage Group LG12"/>
</dbReference>
<reference evidence="1 2" key="1">
    <citation type="journal article" date="2021" name="Sci. Rep.">
        <title>Chromosome anchoring in Senegalese sole (Solea senegalensis) reveals sex-associated markers and genome rearrangements in flatfish.</title>
        <authorList>
            <person name="Guerrero-Cozar I."/>
            <person name="Gomez-Garrido J."/>
            <person name="Berbel C."/>
            <person name="Martinez-Blanch J.F."/>
            <person name="Alioto T."/>
            <person name="Claros M.G."/>
            <person name="Gagnaire P.A."/>
            <person name="Manchado M."/>
        </authorList>
    </citation>
    <scope>NUCLEOTIDE SEQUENCE [LARGE SCALE GENOMIC DNA]</scope>
    <source>
        <strain evidence="1">Sse05_10M</strain>
    </source>
</reference>
<keyword evidence="2" id="KW-1185">Reference proteome</keyword>
<protein>
    <submittedName>
        <fullName evidence="1">Uncharacterized protein</fullName>
    </submittedName>
</protein>
<gene>
    <name evidence="1" type="ORF">JOB18_003788</name>
</gene>
<name>A0AAV6SJQ6_SOLSE</name>